<dbReference type="Proteomes" id="UP000239001">
    <property type="component" value="Unassembled WGS sequence"/>
</dbReference>
<reference evidence="1 2" key="1">
    <citation type="submission" date="2018-03" db="EMBL/GenBank/DDBJ databases">
        <title>The ancient ancestry and fast evolution of plastids.</title>
        <authorList>
            <person name="Moore K.R."/>
            <person name="Magnabosco C."/>
            <person name="Momper L."/>
            <person name="Gold D.A."/>
            <person name="Bosak T."/>
            <person name="Fournier G.P."/>
        </authorList>
    </citation>
    <scope>NUCLEOTIDE SEQUENCE [LARGE SCALE GENOMIC DNA]</scope>
    <source>
        <strain evidence="1 2">CCALA 016</strain>
    </source>
</reference>
<dbReference type="AlphaFoldDB" id="A0A2T1LY93"/>
<name>A0A2T1LY93_9CHRO</name>
<sequence>MTTQLLMVNTDHALLEVDHLQIYTGRRLSDVFVLQELGLNNPPQTVRRESQGTVSTIFFFENAYLELISIEDEIAFRQYSAQTKMNLLERSQWQQTGASPFGIGLRAKINYRFHLSTSIDSTFKTEWGDSETKINFSAENLEAIQEPICFTIPHQIALTNWLDNKNEYHQELMTHPLGIKKLTGVKIKVNTHLALTNAVSLLEDQGIIAIERGKSPLLELTFDENAQNQVVDARPWLPILLRY</sequence>
<dbReference type="Gene3D" id="3.10.180.10">
    <property type="entry name" value="2,3-Dihydroxybiphenyl 1,2-Dioxygenase, domain 1"/>
    <property type="match status" value="1"/>
</dbReference>
<evidence type="ECO:0000313" key="1">
    <source>
        <dbReference type="EMBL" id="PSF37360.1"/>
    </source>
</evidence>
<dbReference type="InterPro" id="IPR029068">
    <property type="entry name" value="Glyas_Bleomycin-R_OHBP_Dase"/>
</dbReference>
<dbReference type="RefSeq" id="WP_106456842.1">
    <property type="nucleotide sequence ID" value="NZ_PXOH01000009.1"/>
</dbReference>
<reference evidence="1 2" key="2">
    <citation type="submission" date="2018-03" db="EMBL/GenBank/DDBJ databases">
        <authorList>
            <person name="Keele B.F."/>
        </authorList>
    </citation>
    <scope>NUCLEOTIDE SEQUENCE [LARGE SCALE GENOMIC DNA]</scope>
    <source>
        <strain evidence="1 2">CCALA 016</strain>
    </source>
</reference>
<organism evidence="1 2">
    <name type="scientific">Aphanothece hegewaldii CCALA 016</name>
    <dbReference type="NCBI Taxonomy" id="2107694"/>
    <lineage>
        <taxon>Bacteria</taxon>
        <taxon>Bacillati</taxon>
        <taxon>Cyanobacteriota</taxon>
        <taxon>Cyanophyceae</taxon>
        <taxon>Oscillatoriophycideae</taxon>
        <taxon>Chroococcales</taxon>
        <taxon>Aphanothecaceae</taxon>
        <taxon>Aphanothece</taxon>
    </lineage>
</organism>
<proteinExistence type="predicted"/>
<accession>A0A2T1LY93</accession>
<dbReference type="OrthoDB" id="1426774at2"/>
<dbReference type="EMBL" id="PXOH01000009">
    <property type="protein sequence ID" value="PSF37360.1"/>
    <property type="molecule type" value="Genomic_DNA"/>
</dbReference>
<evidence type="ECO:0008006" key="3">
    <source>
        <dbReference type="Google" id="ProtNLM"/>
    </source>
</evidence>
<gene>
    <name evidence="1" type="ORF">C7H19_10535</name>
</gene>
<protein>
    <recommendedName>
        <fullName evidence="3">Glyoxalase-like domain-containing protein</fullName>
    </recommendedName>
</protein>
<keyword evidence="2" id="KW-1185">Reference proteome</keyword>
<evidence type="ECO:0000313" key="2">
    <source>
        <dbReference type="Proteomes" id="UP000239001"/>
    </source>
</evidence>
<comment type="caution">
    <text evidence="1">The sequence shown here is derived from an EMBL/GenBank/DDBJ whole genome shotgun (WGS) entry which is preliminary data.</text>
</comment>